<dbReference type="PANTHER" id="PTHR40082:SF1">
    <property type="entry name" value="BLR5956 PROTEIN"/>
    <property type="match status" value="1"/>
</dbReference>
<organism evidence="2 3">
    <name type="scientific">Povalibacter uvarum</name>
    <dbReference type="NCBI Taxonomy" id="732238"/>
    <lineage>
        <taxon>Bacteria</taxon>
        <taxon>Pseudomonadati</taxon>
        <taxon>Pseudomonadota</taxon>
        <taxon>Gammaproteobacteria</taxon>
        <taxon>Steroidobacterales</taxon>
        <taxon>Steroidobacteraceae</taxon>
        <taxon>Povalibacter</taxon>
    </lineage>
</organism>
<reference evidence="2 3" key="1">
    <citation type="submission" date="2020-08" db="EMBL/GenBank/DDBJ databases">
        <title>Genomic Encyclopedia of Type Strains, Phase IV (KMG-IV): sequencing the most valuable type-strain genomes for metagenomic binning, comparative biology and taxonomic classification.</title>
        <authorList>
            <person name="Goeker M."/>
        </authorList>
    </citation>
    <scope>NUCLEOTIDE SEQUENCE [LARGE SCALE GENOMIC DNA]</scope>
    <source>
        <strain evidence="2 3">DSM 26723</strain>
    </source>
</reference>
<dbReference type="RefSeq" id="WP_184330543.1">
    <property type="nucleotide sequence ID" value="NZ_JACHHZ010000002.1"/>
</dbReference>
<name>A0A841HHW3_9GAMM</name>
<dbReference type="AlphaFoldDB" id="A0A841HHW3"/>
<gene>
    <name evidence="2" type="ORF">HNQ60_001639</name>
</gene>
<accession>A0A841HHW3</accession>
<dbReference type="Pfam" id="PF02602">
    <property type="entry name" value="HEM4"/>
    <property type="match status" value="1"/>
</dbReference>
<comment type="caution">
    <text evidence="2">The sequence shown here is derived from an EMBL/GenBank/DDBJ whole genome shotgun (WGS) entry which is preliminary data.</text>
</comment>
<dbReference type="CDD" id="cd06578">
    <property type="entry name" value="HemD"/>
    <property type="match status" value="1"/>
</dbReference>
<evidence type="ECO:0000313" key="3">
    <source>
        <dbReference type="Proteomes" id="UP000588068"/>
    </source>
</evidence>
<proteinExistence type="predicted"/>
<dbReference type="InterPro" id="IPR003754">
    <property type="entry name" value="4pyrrol_synth_uPrphyn_synth"/>
</dbReference>
<dbReference type="GO" id="GO:0004852">
    <property type="term" value="F:uroporphyrinogen-III synthase activity"/>
    <property type="evidence" value="ECO:0007669"/>
    <property type="project" value="UniProtKB-EC"/>
</dbReference>
<keyword evidence="2" id="KW-0456">Lyase</keyword>
<sequence length="276" mass="29801">MQEQTLAGRTVAVPETRELDVFSAMLERRGAIVLRCPLVAILDAPDPQPVLAWIRQFNTGEFHDLVLLTGEGLRRILRCIDLHAPDIRDQFIRALTKVRKTTRGPKPAKALRELGLKPDIAAETPTTEGVIAALKASGSLAARKIGVQLYGTEPNRPLMDFLAGAGATVSTVAPYIYADKADDDAVRALMTRMAAGEVDVIAFTSTPQVERLFAVGPLELVKSALERTQIAAIGPVVADALARHDIKAQLMPQDSFFMKPLTSAMEDGLGPKEGIT</sequence>
<keyword evidence="3" id="KW-1185">Reference proteome</keyword>
<protein>
    <submittedName>
        <fullName evidence="2">Uroporphyrinogen-III synthase</fullName>
        <ecNumber evidence="2">4.2.1.75</ecNumber>
    </submittedName>
</protein>
<evidence type="ECO:0000259" key="1">
    <source>
        <dbReference type="Pfam" id="PF02602"/>
    </source>
</evidence>
<dbReference type="Gene3D" id="3.40.50.10090">
    <property type="match status" value="2"/>
</dbReference>
<dbReference type="EC" id="4.2.1.75" evidence="2"/>
<dbReference type="EMBL" id="JACHHZ010000002">
    <property type="protein sequence ID" value="MBB6092761.1"/>
    <property type="molecule type" value="Genomic_DNA"/>
</dbReference>
<dbReference type="InterPro" id="IPR036108">
    <property type="entry name" value="4pyrrol_syn_uPrphyn_synt_sf"/>
</dbReference>
<dbReference type="InterPro" id="IPR039793">
    <property type="entry name" value="UROS/Hem4"/>
</dbReference>
<dbReference type="SUPFAM" id="SSF69618">
    <property type="entry name" value="HemD-like"/>
    <property type="match status" value="1"/>
</dbReference>
<dbReference type="Proteomes" id="UP000588068">
    <property type="component" value="Unassembled WGS sequence"/>
</dbReference>
<feature type="domain" description="Tetrapyrrole biosynthesis uroporphyrinogen III synthase" evidence="1">
    <location>
        <begin position="21"/>
        <end position="253"/>
    </location>
</feature>
<evidence type="ECO:0000313" key="2">
    <source>
        <dbReference type="EMBL" id="MBB6092761.1"/>
    </source>
</evidence>
<dbReference type="GO" id="GO:0006780">
    <property type="term" value="P:uroporphyrinogen III biosynthetic process"/>
    <property type="evidence" value="ECO:0007669"/>
    <property type="project" value="InterPro"/>
</dbReference>
<dbReference type="PANTHER" id="PTHR40082">
    <property type="entry name" value="BLR5956 PROTEIN"/>
    <property type="match status" value="1"/>
</dbReference>